<protein>
    <recommendedName>
        <fullName evidence="4">AB hydrolase-1 domain-containing protein</fullName>
    </recommendedName>
</protein>
<sequence length="400" mass="43699">MRRAPASHIRPAPPGRAAFGAAQGLAALLALTACLAPLAAHAQTPLPPPYDYDEPVPVPKRAAPLRWQPLELGKPGQRYRMPVYANRRLDRDDLRDIKQVVIVVHGVKRDADHYYQTVEQLLARNPARARDTLILAPRYTGAIDSGYAGMAAWRKASWEEGADSVQAAGRPAPVSAFQVLDDLLRSLDDDERLPALAGIVLAGHSAGAQLVQRYAVLNNVDGPLRRGGVALRYVIANPSSYLYLTNERPRPDGKGYAPYERGICPTYNQYKYGPDRLPPYARETDESRLFVRYAARDVTYLLGAADNNPEDRLLDKTCGAEAQGATRLARGMGYVQYEYQLAARGARPVTLHRRAYQVAGVGHDHAGMFGSECGARALLGQDTRSADGAATCEAVKPHVR</sequence>
<dbReference type="AlphaFoldDB" id="A0A2N8KL35"/>
<feature type="chain" id="PRO_5014918776" description="AB hydrolase-1 domain-containing protein" evidence="1">
    <location>
        <begin position="43"/>
        <end position="400"/>
    </location>
</feature>
<reference evidence="2 3" key="1">
    <citation type="submission" date="2018-01" db="EMBL/GenBank/DDBJ databases">
        <title>The draft genome of an aniline degradation strain ANB-1.</title>
        <authorList>
            <person name="Zhang L."/>
            <person name="Jiang J."/>
        </authorList>
    </citation>
    <scope>NUCLEOTIDE SEQUENCE [LARGE SCALE GENOMIC DNA]</scope>
    <source>
        <strain evidence="2 3">ANB-1</strain>
    </source>
</reference>
<dbReference type="Gene3D" id="3.40.50.1820">
    <property type="entry name" value="alpha/beta hydrolase"/>
    <property type="match status" value="1"/>
</dbReference>
<gene>
    <name evidence="2" type="ORF">C1I89_07950</name>
</gene>
<dbReference type="InterPro" id="IPR029058">
    <property type="entry name" value="AB_hydrolase_fold"/>
</dbReference>
<evidence type="ECO:0000313" key="3">
    <source>
        <dbReference type="Proteomes" id="UP000235994"/>
    </source>
</evidence>
<dbReference type="PANTHER" id="PTHR35560">
    <property type="entry name" value="BLL0132 PROTEIN"/>
    <property type="match status" value="1"/>
</dbReference>
<dbReference type="Proteomes" id="UP000235994">
    <property type="component" value="Unassembled WGS sequence"/>
</dbReference>
<dbReference type="PANTHER" id="PTHR35560:SF3">
    <property type="entry name" value="PEPTIDASE S9 PROLYL OLIGOPEPTIDASE CATALYTIC DOMAIN-CONTAINING PROTEIN"/>
    <property type="match status" value="1"/>
</dbReference>
<accession>A0A2N8KL35</accession>
<name>A0A2N8KL35_9BURK</name>
<proteinExistence type="predicted"/>
<comment type="caution">
    <text evidence="2">The sequence shown here is derived from an EMBL/GenBank/DDBJ whole genome shotgun (WGS) entry which is preliminary data.</text>
</comment>
<evidence type="ECO:0008006" key="4">
    <source>
        <dbReference type="Google" id="ProtNLM"/>
    </source>
</evidence>
<dbReference type="PROSITE" id="PS51257">
    <property type="entry name" value="PROKAR_LIPOPROTEIN"/>
    <property type="match status" value="1"/>
</dbReference>
<feature type="signal peptide" evidence="1">
    <location>
        <begin position="1"/>
        <end position="42"/>
    </location>
</feature>
<dbReference type="EMBL" id="POQS01000002">
    <property type="protein sequence ID" value="PND34164.1"/>
    <property type="molecule type" value="Genomic_DNA"/>
</dbReference>
<evidence type="ECO:0000256" key="1">
    <source>
        <dbReference type="SAM" id="SignalP"/>
    </source>
</evidence>
<evidence type="ECO:0000313" key="2">
    <source>
        <dbReference type="EMBL" id="PND34164.1"/>
    </source>
</evidence>
<keyword evidence="3" id="KW-1185">Reference proteome</keyword>
<organism evidence="2 3">
    <name type="scientific">Achromobacter pulmonis</name>
    <dbReference type="NCBI Taxonomy" id="1389932"/>
    <lineage>
        <taxon>Bacteria</taxon>
        <taxon>Pseudomonadati</taxon>
        <taxon>Pseudomonadota</taxon>
        <taxon>Betaproteobacteria</taxon>
        <taxon>Burkholderiales</taxon>
        <taxon>Alcaligenaceae</taxon>
        <taxon>Achromobacter</taxon>
    </lineage>
</organism>
<dbReference type="SUPFAM" id="SSF53474">
    <property type="entry name" value="alpha/beta-Hydrolases"/>
    <property type="match status" value="1"/>
</dbReference>
<keyword evidence="1" id="KW-0732">Signal</keyword>